<dbReference type="GO" id="GO:0006388">
    <property type="term" value="P:tRNA splicing, via endonucleolytic cleavage and ligation"/>
    <property type="evidence" value="ECO:0007669"/>
    <property type="project" value="TreeGrafter"/>
</dbReference>
<reference evidence="1 2" key="1">
    <citation type="journal article" date="2018" name="Evol. Lett.">
        <title>Horizontal gene cluster transfer increased hallucinogenic mushroom diversity.</title>
        <authorList>
            <person name="Reynolds H.T."/>
            <person name="Vijayakumar V."/>
            <person name="Gluck-Thaler E."/>
            <person name="Korotkin H.B."/>
            <person name="Matheny P.B."/>
            <person name="Slot J.C."/>
        </authorList>
    </citation>
    <scope>NUCLEOTIDE SEQUENCE [LARGE SCALE GENOMIC DNA]</scope>
    <source>
        <strain evidence="1 2">2631</strain>
    </source>
</reference>
<protein>
    <submittedName>
        <fullName evidence="1">Uncharacterized protein</fullName>
    </submittedName>
</protein>
<evidence type="ECO:0000313" key="2">
    <source>
        <dbReference type="Proteomes" id="UP000283269"/>
    </source>
</evidence>
<accession>A0A409XUF8</accession>
<dbReference type="EMBL" id="NHYD01000343">
    <property type="protein sequence ID" value="PPQ94453.1"/>
    <property type="molecule type" value="Genomic_DNA"/>
</dbReference>
<dbReference type="SUPFAM" id="SSF56399">
    <property type="entry name" value="ADP-ribosylation"/>
    <property type="match status" value="1"/>
</dbReference>
<dbReference type="InterPro" id="IPR002745">
    <property type="entry name" value="Ptrans_KptA/Tpt1"/>
</dbReference>
<gene>
    <name evidence="1" type="ORF">CVT25_002544</name>
</gene>
<evidence type="ECO:0000313" key="1">
    <source>
        <dbReference type="EMBL" id="PPQ94453.1"/>
    </source>
</evidence>
<comment type="caution">
    <text evidence="1">The sequence shown here is derived from an EMBL/GenBank/DDBJ whole genome shotgun (WGS) entry which is preliminary data.</text>
</comment>
<organism evidence="1 2">
    <name type="scientific">Psilocybe cyanescens</name>
    <dbReference type="NCBI Taxonomy" id="93625"/>
    <lineage>
        <taxon>Eukaryota</taxon>
        <taxon>Fungi</taxon>
        <taxon>Dikarya</taxon>
        <taxon>Basidiomycota</taxon>
        <taxon>Agaricomycotina</taxon>
        <taxon>Agaricomycetes</taxon>
        <taxon>Agaricomycetidae</taxon>
        <taxon>Agaricales</taxon>
        <taxon>Agaricineae</taxon>
        <taxon>Strophariaceae</taxon>
        <taxon>Psilocybe</taxon>
    </lineage>
</organism>
<dbReference type="PANTHER" id="PTHR12684:SF2">
    <property type="entry name" value="TRNA 2'-PHOSPHOTRANSFERASE 1"/>
    <property type="match status" value="1"/>
</dbReference>
<dbReference type="PANTHER" id="PTHR12684">
    <property type="entry name" value="PUTATIVE PHOSPHOTRANSFERASE"/>
    <property type="match status" value="1"/>
</dbReference>
<dbReference type="GO" id="GO:0000215">
    <property type="term" value="F:tRNA 2'-phosphotransferase activity"/>
    <property type="evidence" value="ECO:0007669"/>
    <property type="project" value="TreeGrafter"/>
</dbReference>
<keyword evidence="2" id="KW-1185">Reference proteome</keyword>
<sequence>MQARLLRCSHCAPTRRPIAKALVALNGARTIANKPKPWNKVKQKSRLLVFDPNSYPKVNSAIILQPPSESIVVSVNNRNKSLKEAEESLGQFTPTPYPSRKFRANTPFYFPAVKKNKEEALVQFNFSAHTAQLLRHTARNKGLRILPDGFARVSDVMRDEFYKDYTFDRFAELCQKDPSRDFDLVHMPDFIEGQLEDVWWVRAKRAHSMIGIDSSDHRILNMARLKTAICLCEPRDSDNIRQYGIPEQKFGRIRIHRTLENALFETMHFPARLQHLCISIDSEVAARNGVMFFSTQARETYAVGNVDGIIPPQALLGATLLDLRSTNLLHRYT</sequence>
<proteinExistence type="predicted"/>
<dbReference type="InParanoid" id="A0A409XUF8"/>
<dbReference type="OrthoDB" id="419694at2759"/>
<name>A0A409XUF8_PSICY</name>
<dbReference type="AlphaFoldDB" id="A0A409XUF8"/>
<dbReference type="Pfam" id="PF01885">
    <property type="entry name" value="PTS_2-RNA"/>
    <property type="match status" value="1"/>
</dbReference>
<dbReference type="Proteomes" id="UP000283269">
    <property type="component" value="Unassembled WGS sequence"/>
</dbReference>